<reference evidence="3 4" key="1">
    <citation type="submission" date="2019-03" db="EMBL/GenBank/DDBJ databases">
        <title>Rhizobium sp. nov., an bacterium isolated from biocrust in Mu Us Desert.</title>
        <authorList>
            <person name="Lixiong L."/>
        </authorList>
    </citation>
    <scope>NUCLEOTIDE SEQUENCE [LARGE SCALE GENOMIC DNA]</scope>
    <source>
        <strain evidence="3 4">SPY-1</strain>
    </source>
</reference>
<keyword evidence="1 3" id="KW-0378">Hydrolase</keyword>
<evidence type="ECO:0000313" key="3">
    <source>
        <dbReference type="EMBL" id="TDK35463.1"/>
    </source>
</evidence>
<dbReference type="PANTHER" id="PTHR43329">
    <property type="entry name" value="EPOXIDE HYDROLASE"/>
    <property type="match status" value="1"/>
</dbReference>
<dbReference type="Gene3D" id="3.40.50.1820">
    <property type="entry name" value="alpha/beta hydrolase"/>
    <property type="match status" value="1"/>
</dbReference>
<dbReference type="EMBL" id="SMTL01000003">
    <property type="protein sequence ID" value="TDK35463.1"/>
    <property type="molecule type" value="Genomic_DNA"/>
</dbReference>
<dbReference type="GO" id="GO:0016787">
    <property type="term" value="F:hydrolase activity"/>
    <property type="evidence" value="ECO:0007669"/>
    <property type="project" value="UniProtKB-KW"/>
</dbReference>
<dbReference type="OrthoDB" id="9812774at2"/>
<dbReference type="Pfam" id="PF00561">
    <property type="entry name" value="Abhydrolase_1"/>
    <property type="match status" value="1"/>
</dbReference>
<protein>
    <submittedName>
        <fullName evidence="3">Alpha/beta hydrolase</fullName>
    </submittedName>
</protein>
<dbReference type="SUPFAM" id="SSF53474">
    <property type="entry name" value="alpha/beta-Hydrolases"/>
    <property type="match status" value="1"/>
</dbReference>
<dbReference type="PRINTS" id="PR00412">
    <property type="entry name" value="EPOXHYDRLASE"/>
</dbReference>
<keyword evidence="4" id="KW-1185">Reference proteome</keyword>
<evidence type="ECO:0000259" key="2">
    <source>
        <dbReference type="Pfam" id="PF00561"/>
    </source>
</evidence>
<dbReference type="InterPro" id="IPR000073">
    <property type="entry name" value="AB_hydrolase_1"/>
</dbReference>
<gene>
    <name evidence="3" type="ORF">E2F50_14590</name>
</gene>
<accession>A0A4R5UHN1</accession>
<dbReference type="AlphaFoldDB" id="A0A4R5UHN1"/>
<dbReference type="Proteomes" id="UP000295238">
    <property type="component" value="Unassembled WGS sequence"/>
</dbReference>
<feature type="domain" description="AB hydrolase-1" evidence="2">
    <location>
        <begin position="35"/>
        <end position="278"/>
    </location>
</feature>
<evidence type="ECO:0000256" key="1">
    <source>
        <dbReference type="ARBA" id="ARBA00022801"/>
    </source>
</evidence>
<organism evidence="3 4">
    <name type="scientific">Rhizobium deserti</name>
    <dbReference type="NCBI Taxonomy" id="2547961"/>
    <lineage>
        <taxon>Bacteria</taxon>
        <taxon>Pseudomonadati</taxon>
        <taxon>Pseudomonadota</taxon>
        <taxon>Alphaproteobacteria</taxon>
        <taxon>Hyphomicrobiales</taxon>
        <taxon>Rhizobiaceae</taxon>
        <taxon>Rhizobium/Agrobacterium group</taxon>
        <taxon>Rhizobium</taxon>
    </lineage>
</organism>
<dbReference type="RefSeq" id="WP_133316884.1">
    <property type="nucleotide sequence ID" value="NZ_SMTL01000003.1"/>
</dbReference>
<sequence length="292" mass="32545">MNEGSLLQPGWTERVVQVNGISMHLVEAGPEDGSPLILLHGFPEFWWAWRKQIGALAGQGFRVIAPDLRGYGQSTGPGEVLGYGIERLVEDIAALADMLGHERFNLVGHDWGGIVAWATAASHPVRVLRMVVMSAPHLDIFRDVIRSHPSQLLRSAYIGFFQVPLVPEASLSAGDFFLLRRSLTATSKAGTFGAEDIKAYAQEWRRHGRLHAMLNYYRALARNPRPPLARIVPPTLILWGKRDHALLPELGEASLLQCATGRFECHPAATHWLHLEEPQWVNEKILAFLHQS</sequence>
<evidence type="ECO:0000313" key="4">
    <source>
        <dbReference type="Proteomes" id="UP000295238"/>
    </source>
</evidence>
<proteinExistence type="predicted"/>
<name>A0A4R5UHN1_9HYPH</name>
<comment type="caution">
    <text evidence="3">The sequence shown here is derived from an EMBL/GenBank/DDBJ whole genome shotgun (WGS) entry which is preliminary data.</text>
</comment>
<dbReference type="PRINTS" id="PR00111">
    <property type="entry name" value="ABHYDROLASE"/>
</dbReference>
<dbReference type="InterPro" id="IPR029058">
    <property type="entry name" value="AB_hydrolase_fold"/>
</dbReference>
<dbReference type="InterPro" id="IPR000639">
    <property type="entry name" value="Epox_hydrolase-like"/>
</dbReference>